<feature type="compositionally biased region" description="Low complexity" evidence="1">
    <location>
        <begin position="31"/>
        <end position="41"/>
    </location>
</feature>
<organism evidence="2 3">
    <name type="scientific">Actinomadura fibrosa</name>
    <dbReference type="NCBI Taxonomy" id="111802"/>
    <lineage>
        <taxon>Bacteria</taxon>
        <taxon>Bacillati</taxon>
        <taxon>Actinomycetota</taxon>
        <taxon>Actinomycetes</taxon>
        <taxon>Streptosporangiales</taxon>
        <taxon>Thermomonosporaceae</taxon>
        <taxon>Actinomadura</taxon>
    </lineage>
</organism>
<evidence type="ECO:0000256" key="1">
    <source>
        <dbReference type="SAM" id="MobiDB-lite"/>
    </source>
</evidence>
<dbReference type="Gene3D" id="3.30.70.1230">
    <property type="entry name" value="Nucleotide cyclase"/>
    <property type="match status" value="1"/>
</dbReference>
<name>A0ABW2XS45_9ACTN</name>
<proteinExistence type="predicted"/>
<accession>A0ABW2XS45</accession>
<dbReference type="EMBL" id="JBHTGP010000017">
    <property type="protein sequence ID" value="MFD0689331.1"/>
    <property type="molecule type" value="Genomic_DNA"/>
</dbReference>
<dbReference type="Proteomes" id="UP001597063">
    <property type="component" value="Unassembled WGS sequence"/>
</dbReference>
<dbReference type="SUPFAM" id="SSF55073">
    <property type="entry name" value="Nucleotide cyclase"/>
    <property type="match status" value="1"/>
</dbReference>
<protein>
    <recommendedName>
        <fullName evidence="4">Guanylate cyclase domain-containing protein</fullName>
    </recommendedName>
</protein>
<evidence type="ECO:0008006" key="4">
    <source>
        <dbReference type="Google" id="ProtNLM"/>
    </source>
</evidence>
<evidence type="ECO:0000313" key="3">
    <source>
        <dbReference type="Proteomes" id="UP001597063"/>
    </source>
</evidence>
<feature type="compositionally biased region" description="Low complexity" evidence="1">
    <location>
        <begin position="1"/>
        <end position="15"/>
    </location>
</feature>
<dbReference type="RefSeq" id="WP_378324633.1">
    <property type="nucleotide sequence ID" value="NZ_JBHTGP010000017.1"/>
</dbReference>
<sequence>MNHDPAAAPVEPVGAAAGGARAGARRPRLVDASGPRAPAAGRADVRPRYRAILAVDIEGSTRRTDPVKGELRRTLYQFLEEAFWRAGIEERCREAFVDRGDGALVLVHPLDEVPKTLLLHPVVPILGDLLDEYNSALTSVPDPDRRIRVRVAVHAGEVHSDGRGNFGEALDVACRLLDAPQTKRALRGASGPLVLVVSEDIYHGIVRHGYEGISADGFLPLVRLEVTGRRLRGWVRDSPVPGSAGAGAGPGHGLRVLSPFGRPRRLLHGLRRAHRRGGRRTLEAVRY</sequence>
<gene>
    <name evidence="2" type="ORF">ACFQZM_32935</name>
</gene>
<dbReference type="InterPro" id="IPR029787">
    <property type="entry name" value="Nucleotide_cyclase"/>
</dbReference>
<reference evidence="3" key="1">
    <citation type="journal article" date="2019" name="Int. J. Syst. Evol. Microbiol.">
        <title>The Global Catalogue of Microorganisms (GCM) 10K type strain sequencing project: providing services to taxonomists for standard genome sequencing and annotation.</title>
        <authorList>
            <consortium name="The Broad Institute Genomics Platform"/>
            <consortium name="The Broad Institute Genome Sequencing Center for Infectious Disease"/>
            <person name="Wu L."/>
            <person name="Ma J."/>
        </authorList>
    </citation>
    <scope>NUCLEOTIDE SEQUENCE [LARGE SCALE GENOMIC DNA]</scope>
    <source>
        <strain evidence="3">JCM 9371</strain>
    </source>
</reference>
<comment type="caution">
    <text evidence="2">The sequence shown here is derived from an EMBL/GenBank/DDBJ whole genome shotgun (WGS) entry which is preliminary data.</text>
</comment>
<keyword evidence="3" id="KW-1185">Reference proteome</keyword>
<feature type="region of interest" description="Disordered" evidence="1">
    <location>
        <begin position="1"/>
        <end position="41"/>
    </location>
</feature>
<evidence type="ECO:0000313" key="2">
    <source>
        <dbReference type="EMBL" id="MFD0689331.1"/>
    </source>
</evidence>